<name>A0A2I0VYE2_9ASPA</name>
<accession>A0A2I0VYE2</accession>
<organism evidence="1 2">
    <name type="scientific">Dendrobium catenatum</name>
    <dbReference type="NCBI Taxonomy" id="906689"/>
    <lineage>
        <taxon>Eukaryota</taxon>
        <taxon>Viridiplantae</taxon>
        <taxon>Streptophyta</taxon>
        <taxon>Embryophyta</taxon>
        <taxon>Tracheophyta</taxon>
        <taxon>Spermatophyta</taxon>
        <taxon>Magnoliopsida</taxon>
        <taxon>Liliopsida</taxon>
        <taxon>Asparagales</taxon>
        <taxon>Orchidaceae</taxon>
        <taxon>Epidendroideae</taxon>
        <taxon>Malaxideae</taxon>
        <taxon>Dendrobiinae</taxon>
        <taxon>Dendrobium</taxon>
    </lineage>
</organism>
<reference evidence="1 2" key="2">
    <citation type="journal article" date="2017" name="Nature">
        <title>The Apostasia genome and the evolution of orchids.</title>
        <authorList>
            <person name="Zhang G.Q."/>
            <person name="Liu K.W."/>
            <person name="Li Z."/>
            <person name="Lohaus R."/>
            <person name="Hsiao Y.Y."/>
            <person name="Niu S.C."/>
            <person name="Wang J.Y."/>
            <person name="Lin Y.C."/>
            <person name="Xu Q."/>
            <person name="Chen L.J."/>
            <person name="Yoshida K."/>
            <person name="Fujiwara S."/>
            <person name="Wang Z.W."/>
            <person name="Zhang Y.Q."/>
            <person name="Mitsuda N."/>
            <person name="Wang M."/>
            <person name="Liu G.H."/>
            <person name="Pecoraro L."/>
            <person name="Huang H.X."/>
            <person name="Xiao X.J."/>
            <person name="Lin M."/>
            <person name="Wu X.Y."/>
            <person name="Wu W.L."/>
            <person name="Chen Y.Y."/>
            <person name="Chang S.B."/>
            <person name="Sakamoto S."/>
            <person name="Ohme-Takagi M."/>
            <person name="Yagi M."/>
            <person name="Zeng S.J."/>
            <person name="Shen C.Y."/>
            <person name="Yeh C.M."/>
            <person name="Luo Y.B."/>
            <person name="Tsai W.C."/>
            <person name="Van de Peer Y."/>
            <person name="Liu Z.J."/>
        </authorList>
    </citation>
    <scope>NUCLEOTIDE SEQUENCE [LARGE SCALE GENOMIC DNA]</scope>
    <source>
        <tissue evidence="1">The whole plant</tissue>
    </source>
</reference>
<sequence length="98" mass="10003">MLVFADRVDIEIDFAGVALAFPACRKCADMGVAESASTADKAAVNSAWLVDFLLTAVVVTAGASSAQLIAEFLTVADSAIVVAHGVASENFAELIAAE</sequence>
<evidence type="ECO:0000313" key="2">
    <source>
        <dbReference type="Proteomes" id="UP000233837"/>
    </source>
</evidence>
<proteinExistence type="predicted"/>
<keyword evidence="2" id="KW-1185">Reference proteome</keyword>
<dbReference type="AlphaFoldDB" id="A0A2I0VYE2"/>
<reference evidence="1 2" key="1">
    <citation type="journal article" date="2016" name="Sci. Rep.">
        <title>The Dendrobium catenatum Lindl. genome sequence provides insights into polysaccharide synthase, floral development and adaptive evolution.</title>
        <authorList>
            <person name="Zhang G.Q."/>
            <person name="Xu Q."/>
            <person name="Bian C."/>
            <person name="Tsai W.C."/>
            <person name="Yeh C.M."/>
            <person name="Liu K.W."/>
            <person name="Yoshida K."/>
            <person name="Zhang L.S."/>
            <person name="Chang S.B."/>
            <person name="Chen F."/>
            <person name="Shi Y."/>
            <person name="Su Y.Y."/>
            <person name="Zhang Y.Q."/>
            <person name="Chen L.J."/>
            <person name="Yin Y."/>
            <person name="Lin M."/>
            <person name="Huang H."/>
            <person name="Deng H."/>
            <person name="Wang Z.W."/>
            <person name="Zhu S.L."/>
            <person name="Zhao X."/>
            <person name="Deng C."/>
            <person name="Niu S.C."/>
            <person name="Huang J."/>
            <person name="Wang M."/>
            <person name="Liu G.H."/>
            <person name="Yang H.J."/>
            <person name="Xiao X.J."/>
            <person name="Hsiao Y.Y."/>
            <person name="Wu W.L."/>
            <person name="Chen Y.Y."/>
            <person name="Mitsuda N."/>
            <person name="Ohme-Takagi M."/>
            <person name="Luo Y.B."/>
            <person name="Van de Peer Y."/>
            <person name="Liu Z.J."/>
        </authorList>
    </citation>
    <scope>NUCLEOTIDE SEQUENCE [LARGE SCALE GENOMIC DNA]</scope>
    <source>
        <tissue evidence="1">The whole plant</tissue>
    </source>
</reference>
<dbReference type="Proteomes" id="UP000233837">
    <property type="component" value="Unassembled WGS sequence"/>
</dbReference>
<protein>
    <submittedName>
        <fullName evidence="1">Uncharacterized protein</fullName>
    </submittedName>
</protein>
<dbReference type="EMBL" id="KZ503092">
    <property type="protein sequence ID" value="PKU68435.1"/>
    <property type="molecule type" value="Genomic_DNA"/>
</dbReference>
<gene>
    <name evidence="1" type="ORF">MA16_Dca016793</name>
</gene>
<evidence type="ECO:0000313" key="1">
    <source>
        <dbReference type="EMBL" id="PKU68435.1"/>
    </source>
</evidence>